<evidence type="ECO:0000256" key="8">
    <source>
        <dbReference type="ARBA" id="ARBA00022840"/>
    </source>
</evidence>
<dbReference type="PROSITE" id="PS50089">
    <property type="entry name" value="ZF_RING_2"/>
    <property type="match status" value="1"/>
</dbReference>
<evidence type="ECO:0000256" key="4">
    <source>
        <dbReference type="ARBA" id="ARBA00022771"/>
    </source>
</evidence>
<evidence type="ECO:0000259" key="13">
    <source>
        <dbReference type="PROSITE" id="PS51194"/>
    </source>
</evidence>
<feature type="domain" description="Helicase C-terminal" evidence="13">
    <location>
        <begin position="638"/>
        <end position="785"/>
    </location>
</feature>
<dbReference type="SUPFAM" id="SSF57850">
    <property type="entry name" value="RING/U-box"/>
    <property type="match status" value="1"/>
</dbReference>
<evidence type="ECO:0000256" key="10">
    <source>
        <dbReference type="SAM" id="MobiDB-lite"/>
    </source>
</evidence>
<dbReference type="CDD" id="cd18793">
    <property type="entry name" value="SF2_C_SNF"/>
    <property type="match status" value="1"/>
</dbReference>
<comment type="similarity">
    <text evidence="1">Belongs to the SNF2/RAD54 helicase family.</text>
</comment>
<dbReference type="GO" id="GO:0008270">
    <property type="term" value="F:zinc ion binding"/>
    <property type="evidence" value="ECO:0007669"/>
    <property type="project" value="UniProtKB-KW"/>
</dbReference>
<keyword evidence="7" id="KW-0862">Zinc</keyword>
<proteinExistence type="inferred from homology"/>
<protein>
    <recommendedName>
        <fullName evidence="16">DNA repair protein RAD5</fullName>
    </recommendedName>
</protein>
<dbReference type="Pfam" id="PF00097">
    <property type="entry name" value="zf-C3HC4"/>
    <property type="match status" value="1"/>
</dbReference>
<dbReference type="InterPro" id="IPR038718">
    <property type="entry name" value="SNF2-like_sf"/>
</dbReference>
<dbReference type="InterPro" id="IPR000330">
    <property type="entry name" value="SNF2_N"/>
</dbReference>
<evidence type="ECO:0000256" key="7">
    <source>
        <dbReference type="ARBA" id="ARBA00022833"/>
    </source>
</evidence>
<keyword evidence="2" id="KW-0479">Metal-binding</keyword>
<dbReference type="Pfam" id="PF00271">
    <property type="entry name" value="Helicase_C"/>
    <property type="match status" value="1"/>
</dbReference>
<dbReference type="SMART" id="SM00487">
    <property type="entry name" value="DEXDc"/>
    <property type="match status" value="1"/>
</dbReference>
<dbReference type="InterPro" id="IPR001650">
    <property type="entry name" value="Helicase_C-like"/>
</dbReference>
<dbReference type="Gene3D" id="3.40.50.10810">
    <property type="entry name" value="Tandem AAA-ATPase domain"/>
    <property type="match status" value="1"/>
</dbReference>
<dbReference type="Proteomes" id="UP000054279">
    <property type="component" value="Unassembled WGS sequence"/>
</dbReference>
<dbReference type="InterPro" id="IPR017907">
    <property type="entry name" value="Znf_RING_CS"/>
</dbReference>
<accession>A0A0C9VM93</accession>
<sequence>MRYSVNKFLLDAGNAELFDGNASVDKALEKLGLRKLGENLPFMNISLMPHQVIGVAWMLEQEKGKNQGGILADEMGLGKTVQMISTILQHRSDDPARKSTLICAPLSLLEQWKFEVETKTDMTLSCLIYHGSRKVKNINELRKYDVVLTTYGTLSQEWADEDGTMAKHKRRQSKKIAEDDDFIEDDEDKKPKKKKKEVTLALLGLLMQVQWFRIVLDEAQNIRNRQTRSSNAVTALKSDHRWCLTGTPIINGLSDAYGLFRFVKLRPWWDWDDFNKHIGLLEKKNPDVASRRLQAILNTCLLRRKKDSLLDGRKLIELPPKVVELHALEFSKEEREIYDVVEKRSQATFNKFLRAGTVLKNYQTVFVLLLRLRQICSHPCLIQEGGDAFVRPGDNNMNQEDQNEIHRAVTLVGQQWVDDMRQKMKDLARERMENEKLSKDAAVEAENCPICFDAINNAVVTRCKHSFCSECLDNVFNQAEVEEGYASTERPCPSCRTPVSKEMLFKRSAFEPSDAELKPAGAPAMDEDDDDDGMPIDASPRPARKAKGKARQRFSKYMSGDDDNSDDLSDFIVESDEDEEEKNERRELKTKFAKTKCIVLDSDDEASDHDVELLPPKLVKKKRGKKTERFLPSTKMKEMMKFLKLWAEDEQTKNEKTMVISQWTSCLDLLADYLEENGFSFVRYQGDMSTKARDQAVRMFMSQGKARIMLMSLKCGGVGLNLTRANRVIAIDLGWSSAVENQAFDRVHRLGQTRPVHVERLVIANTVEARILALQDRKQNLADGSLGEGTGKKLGRLSVADLAACKCTCIFSMFIY</sequence>
<evidence type="ECO:0008006" key="16">
    <source>
        <dbReference type="Google" id="ProtNLM"/>
    </source>
</evidence>
<dbReference type="GO" id="GO:0008094">
    <property type="term" value="F:ATP-dependent activity, acting on DNA"/>
    <property type="evidence" value="ECO:0007669"/>
    <property type="project" value="TreeGrafter"/>
</dbReference>
<dbReference type="InterPro" id="IPR027417">
    <property type="entry name" value="P-loop_NTPase"/>
</dbReference>
<feature type="compositionally biased region" description="Acidic residues" evidence="10">
    <location>
        <begin position="525"/>
        <end position="534"/>
    </location>
</feature>
<keyword evidence="15" id="KW-1185">Reference proteome</keyword>
<dbReference type="PROSITE" id="PS00518">
    <property type="entry name" value="ZF_RING_1"/>
    <property type="match status" value="1"/>
</dbReference>
<dbReference type="GO" id="GO:0005634">
    <property type="term" value="C:nucleus"/>
    <property type="evidence" value="ECO:0007669"/>
    <property type="project" value="TreeGrafter"/>
</dbReference>
<feature type="domain" description="Helicase ATP-binding" evidence="12">
    <location>
        <begin position="60"/>
        <end position="266"/>
    </location>
</feature>
<evidence type="ECO:0000259" key="11">
    <source>
        <dbReference type="PROSITE" id="PS50089"/>
    </source>
</evidence>
<feature type="compositionally biased region" description="Basic residues" evidence="10">
    <location>
        <begin position="542"/>
        <end position="554"/>
    </location>
</feature>
<dbReference type="Pfam" id="PF00176">
    <property type="entry name" value="SNF2-rel_dom"/>
    <property type="match status" value="1"/>
</dbReference>
<organism evidence="14 15">
    <name type="scientific">Sphaerobolus stellatus (strain SS14)</name>
    <dbReference type="NCBI Taxonomy" id="990650"/>
    <lineage>
        <taxon>Eukaryota</taxon>
        <taxon>Fungi</taxon>
        <taxon>Dikarya</taxon>
        <taxon>Basidiomycota</taxon>
        <taxon>Agaricomycotina</taxon>
        <taxon>Agaricomycetes</taxon>
        <taxon>Phallomycetidae</taxon>
        <taxon>Geastrales</taxon>
        <taxon>Sphaerobolaceae</taxon>
        <taxon>Sphaerobolus</taxon>
    </lineage>
</organism>
<evidence type="ECO:0000256" key="2">
    <source>
        <dbReference type="ARBA" id="ARBA00022723"/>
    </source>
</evidence>
<evidence type="ECO:0000259" key="12">
    <source>
        <dbReference type="PROSITE" id="PS51192"/>
    </source>
</evidence>
<dbReference type="SMART" id="SM00490">
    <property type="entry name" value="HELICc"/>
    <property type="match status" value="1"/>
</dbReference>
<keyword evidence="8" id="KW-0067">ATP-binding</keyword>
<dbReference type="InterPro" id="IPR001841">
    <property type="entry name" value="Znf_RING"/>
</dbReference>
<dbReference type="InterPro" id="IPR014001">
    <property type="entry name" value="Helicase_ATP-bd"/>
</dbReference>
<dbReference type="GO" id="GO:0004386">
    <property type="term" value="F:helicase activity"/>
    <property type="evidence" value="ECO:0007669"/>
    <property type="project" value="UniProtKB-KW"/>
</dbReference>
<dbReference type="InterPro" id="IPR013083">
    <property type="entry name" value="Znf_RING/FYVE/PHD"/>
</dbReference>
<dbReference type="SMART" id="SM00184">
    <property type="entry name" value="RING"/>
    <property type="match status" value="1"/>
</dbReference>
<evidence type="ECO:0000313" key="14">
    <source>
        <dbReference type="EMBL" id="KIJ39030.1"/>
    </source>
</evidence>
<dbReference type="OrthoDB" id="423559at2759"/>
<feature type="compositionally biased region" description="Acidic residues" evidence="10">
    <location>
        <begin position="560"/>
        <end position="581"/>
    </location>
</feature>
<reference evidence="14 15" key="1">
    <citation type="submission" date="2014-06" db="EMBL/GenBank/DDBJ databases">
        <title>Evolutionary Origins and Diversification of the Mycorrhizal Mutualists.</title>
        <authorList>
            <consortium name="DOE Joint Genome Institute"/>
            <consortium name="Mycorrhizal Genomics Consortium"/>
            <person name="Kohler A."/>
            <person name="Kuo A."/>
            <person name="Nagy L.G."/>
            <person name="Floudas D."/>
            <person name="Copeland A."/>
            <person name="Barry K.W."/>
            <person name="Cichocki N."/>
            <person name="Veneault-Fourrey C."/>
            <person name="LaButti K."/>
            <person name="Lindquist E.A."/>
            <person name="Lipzen A."/>
            <person name="Lundell T."/>
            <person name="Morin E."/>
            <person name="Murat C."/>
            <person name="Riley R."/>
            <person name="Ohm R."/>
            <person name="Sun H."/>
            <person name="Tunlid A."/>
            <person name="Henrissat B."/>
            <person name="Grigoriev I.V."/>
            <person name="Hibbett D.S."/>
            <person name="Martin F."/>
        </authorList>
    </citation>
    <scope>NUCLEOTIDE SEQUENCE [LARGE SCALE GENOMIC DNA]</scope>
    <source>
        <strain evidence="14 15">SS14</strain>
    </source>
</reference>
<keyword evidence="5" id="KW-0378">Hydrolase</keyword>
<dbReference type="InterPro" id="IPR049730">
    <property type="entry name" value="SNF2/RAD54-like_C"/>
</dbReference>
<name>A0A0C9VM93_SPHS4</name>
<evidence type="ECO:0000313" key="15">
    <source>
        <dbReference type="Proteomes" id="UP000054279"/>
    </source>
</evidence>
<dbReference type="GO" id="GO:0005524">
    <property type="term" value="F:ATP binding"/>
    <property type="evidence" value="ECO:0007669"/>
    <property type="project" value="UniProtKB-KW"/>
</dbReference>
<evidence type="ECO:0000256" key="9">
    <source>
        <dbReference type="PROSITE-ProRule" id="PRU00175"/>
    </source>
</evidence>
<dbReference type="HOGENOM" id="CLU_000315_2_8_1"/>
<evidence type="ECO:0000256" key="5">
    <source>
        <dbReference type="ARBA" id="ARBA00022801"/>
    </source>
</evidence>
<dbReference type="GO" id="GO:0016787">
    <property type="term" value="F:hydrolase activity"/>
    <property type="evidence" value="ECO:0007669"/>
    <property type="project" value="UniProtKB-KW"/>
</dbReference>
<evidence type="ECO:0000256" key="3">
    <source>
        <dbReference type="ARBA" id="ARBA00022741"/>
    </source>
</evidence>
<dbReference type="InterPro" id="IPR050628">
    <property type="entry name" value="SNF2_RAD54_helicase_TF"/>
</dbReference>
<feature type="domain" description="RING-type" evidence="11">
    <location>
        <begin position="448"/>
        <end position="496"/>
    </location>
</feature>
<dbReference type="PANTHER" id="PTHR45626">
    <property type="entry name" value="TRANSCRIPTION TERMINATION FACTOR 2-RELATED"/>
    <property type="match status" value="1"/>
</dbReference>
<dbReference type="CDD" id="cd18008">
    <property type="entry name" value="DEXDc_SHPRH-like"/>
    <property type="match status" value="1"/>
</dbReference>
<dbReference type="GO" id="GO:0000724">
    <property type="term" value="P:double-strand break repair via homologous recombination"/>
    <property type="evidence" value="ECO:0007669"/>
    <property type="project" value="TreeGrafter"/>
</dbReference>
<keyword evidence="6" id="KW-0347">Helicase</keyword>
<dbReference type="PANTHER" id="PTHR45626:SF16">
    <property type="entry name" value="ATP-DEPENDENT HELICASE ULS1"/>
    <property type="match status" value="1"/>
</dbReference>
<keyword evidence="3" id="KW-0547">Nucleotide-binding</keyword>
<dbReference type="GO" id="GO:0005737">
    <property type="term" value="C:cytoplasm"/>
    <property type="evidence" value="ECO:0007669"/>
    <property type="project" value="TreeGrafter"/>
</dbReference>
<dbReference type="PROSITE" id="PS51192">
    <property type="entry name" value="HELICASE_ATP_BIND_1"/>
    <property type="match status" value="1"/>
</dbReference>
<dbReference type="SUPFAM" id="SSF52540">
    <property type="entry name" value="P-loop containing nucleoside triphosphate hydrolases"/>
    <property type="match status" value="2"/>
</dbReference>
<dbReference type="PROSITE" id="PS51194">
    <property type="entry name" value="HELICASE_CTER"/>
    <property type="match status" value="1"/>
</dbReference>
<dbReference type="EMBL" id="KN837155">
    <property type="protein sequence ID" value="KIJ39030.1"/>
    <property type="molecule type" value="Genomic_DNA"/>
</dbReference>
<gene>
    <name evidence="14" type="ORF">M422DRAFT_175767</name>
</gene>
<keyword evidence="4 9" id="KW-0863">Zinc-finger</keyword>
<dbReference type="InterPro" id="IPR018957">
    <property type="entry name" value="Znf_C3HC4_RING-type"/>
</dbReference>
<evidence type="ECO:0000256" key="6">
    <source>
        <dbReference type="ARBA" id="ARBA00022806"/>
    </source>
</evidence>
<evidence type="ECO:0000256" key="1">
    <source>
        <dbReference type="ARBA" id="ARBA00007025"/>
    </source>
</evidence>
<dbReference type="AlphaFoldDB" id="A0A0C9VM93"/>
<dbReference type="Gene3D" id="3.30.40.10">
    <property type="entry name" value="Zinc/RING finger domain, C3HC4 (zinc finger)"/>
    <property type="match status" value="1"/>
</dbReference>
<feature type="region of interest" description="Disordered" evidence="10">
    <location>
        <begin position="510"/>
        <end position="586"/>
    </location>
</feature>
<dbReference type="Gene3D" id="3.40.50.300">
    <property type="entry name" value="P-loop containing nucleotide triphosphate hydrolases"/>
    <property type="match status" value="1"/>
</dbReference>